<dbReference type="SUPFAM" id="SSF52172">
    <property type="entry name" value="CheY-like"/>
    <property type="match status" value="1"/>
</dbReference>
<accession>A0A0K1PHX1</accession>
<dbReference type="GO" id="GO:0000160">
    <property type="term" value="P:phosphorelay signal transduction system"/>
    <property type="evidence" value="ECO:0007669"/>
    <property type="project" value="InterPro"/>
</dbReference>
<dbReference type="PROSITE" id="PS50045">
    <property type="entry name" value="SIGMA54_INTERACT_4"/>
    <property type="match status" value="1"/>
</dbReference>
<dbReference type="InterPro" id="IPR058031">
    <property type="entry name" value="AAA_lid_NorR"/>
</dbReference>
<dbReference type="PANTHER" id="PTHR32071">
    <property type="entry name" value="TRANSCRIPTIONAL REGULATORY PROTEIN"/>
    <property type="match status" value="1"/>
</dbReference>
<feature type="domain" description="Response regulatory" evidence="9">
    <location>
        <begin position="10"/>
        <end position="124"/>
    </location>
</feature>
<dbReference type="CDD" id="cd00009">
    <property type="entry name" value="AAA"/>
    <property type="match status" value="1"/>
</dbReference>
<keyword evidence="6" id="KW-0597">Phosphoprotein</keyword>
<dbReference type="SUPFAM" id="SSF46689">
    <property type="entry name" value="Homeodomain-like"/>
    <property type="match status" value="1"/>
</dbReference>
<dbReference type="InterPro" id="IPR002078">
    <property type="entry name" value="Sigma_54_int"/>
</dbReference>
<keyword evidence="2" id="KW-0067">ATP-binding</keyword>
<dbReference type="InterPro" id="IPR011006">
    <property type="entry name" value="CheY-like_superfamily"/>
</dbReference>
<sequence>MEIANDKSWSALIVDDDAGVRQSLRLCLEAAGGRILGVGAGAAALEALERSAYDLVFLDLWLGAESGLELLPQILRRQPHTAVILITAFATFESAVQAIKAGAVDYIPKPFTPDQVRLAAERVLQARRLEARVGELEERLGELDAESFFDTENPAFRAFLQTAGRAAASDAVVLLRGESGTGKNVMARWIRDRSARHAGAFVGVNCPALSTELMSSTLFGHRKGAFTGAVADAVGKVQEAEGGTLFLDEVGDLSLDAQARLLRFLNDRTYERLGEAAERRADVRLIAATNRPLEEEVRAGRFREDLFYRLNVLSLHLPALRERPEDLLPLAGHYLRFFSSRMGRPGLRLTPAAEDAIASHGWPGNLRELRNAIERAAILSPSQELGPADLGLTHAKGAPEAAVGSLVSLEAIEREHIARVIPQAPTLEAAARILGIDATTLQRKRKRYGLV</sequence>
<dbReference type="PROSITE" id="PS50110">
    <property type="entry name" value="RESPONSE_REGULATORY"/>
    <property type="match status" value="1"/>
</dbReference>
<organism evidence="10 11">
    <name type="scientific">Vulgatibacter incomptus</name>
    <dbReference type="NCBI Taxonomy" id="1391653"/>
    <lineage>
        <taxon>Bacteria</taxon>
        <taxon>Pseudomonadati</taxon>
        <taxon>Myxococcota</taxon>
        <taxon>Myxococcia</taxon>
        <taxon>Myxococcales</taxon>
        <taxon>Cystobacterineae</taxon>
        <taxon>Vulgatibacteraceae</taxon>
        <taxon>Vulgatibacter</taxon>
    </lineage>
</organism>
<dbReference type="FunFam" id="3.40.50.300:FF:000006">
    <property type="entry name" value="DNA-binding transcriptional regulator NtrC"/>
    <property type="match status" value="1"/>
</dbReference>
<evidence type="ECO:0000313" key="10">
    <source>
        <dbReference type="EMBL" id="AKU93138.1"/>
    </source>
</evidence>
<evidence type="ECO:0000256" key="3">
    <source>
        <dbReference type="ARBA" id="ARBA00023015"/>
    </source>
</evidence>
<dbReference type="InterPro" id="IPR009057">
    <property type="entry name" value="Homeodomain-like_sf"/>
</dbReference>
<feature type="domain" description="Sigma-54 factor interaction" evidence="8">
    <location>
        <begin position="149"/>
        <end position="378"/>
    </location>
</feature>
<keyword evidence="4" id="KW-0238">DNA-binding</keyword>
<dbReference type="GO" id="GO:0043565">
    <property type="term" value="F:sequence-specific DNA binding"/>
    <property type="evidence" value="ECO:0007669"/>
    <property type="project" value="InterPro"/>
</dbReference>
<keyword evidence="5" id="KW-0804">Transcription</keyword>
<dbReference type="RefSeq" id="WP_050727204.1">
    <property type="nucleotide sequence ID" value="NZ_CP012332.1"/>
</dbReference>
<evidence type="ECO:0000259" key="8">
    <source>
        <dbReference type="PROSITE" id="PS50045"/>
    </source>
</evidence>
<keyword evidence="1" id="KW-0547">Nucleotide-binding</keyword>
<dbReference type="Gene3D" id="3.40.50.2300">
    <property type="match status" value="1"/>
</dbReference>
<evidence type="ECO:0000256" key="6">
    <source>
        <dbReference type="PROSITE-ProRule" id="PRU00169"/>
    </source>
</evidence>
<evidence type="ECO:0000313" key="11">
    <source>
        <dbReference type="Proteomes" id="UP000055590"/>
    </source>
</evidence>
<dbReference type="PROSITE" id="PS00676">
    <property type="entry name" value="SIGMA54_INTERACT_2"/>
    <property type="match status" value="1"/>
</dbReference>
<dbReference type="GO" id="GO:0006355">
    <property type="term" value="P:regulation of DNA-templated transcription"/>
    <property type="evidence" value="ECO:0007669"/>
    <property type="project" value="InterPro"/>
</dbReference>
<dbReference type="PROSITE" id="PS00675">
    <property type="entry name" value="SIGMA54_INTERACT_1"/>
    <property type="match status" value="1"/>
</dbReference>
<reference evidence="10 11" key="1">
    <citation type="submission" date="2015-08" db="EMBL/GenBank/DDBJ databases">
        <authorList>
            <person name="Babu N.S."/>
            <person name="Beckwith C.J."/>
            <person name="Beseler K.G."/>
            <person name="Brison A."/>
            <person name="Carone J.V."/>
            <person name="Caskin T.P."/>
            <person name="Diamond M."/>
            <person name="Durham M.E."/>
            <person name="Foxe J.M."/>
            <person name="Go M."/>
            <person name="Henderson B.A."/>
            <person name="Jones I.B."/>
            <person name="McGettigan J.A."/>
            <person name="Micheletti S.J."/>
            <person name="Nasrallah M.E."/>
            <person name="Ortiz D."/>
            <person name="Piller C.R."/>
            <person name="Privatt S.R."/>
            <person name="Schneider S.L."/>
            <person name="Sharp S."/>
            <person name="Smith T.C."/>
            <person name="Stanton J.D."/>
            <person name="Ullery H.E."/>
            <person name="Wilson R.J."/>
            <person name="Serrano M.G."/>
            <person name="Buck G."/>
            <person name="Lee V."/>
            <person name="Wang Y."/>
            <person name="Carvalho R."/>
            <person name="Voegtly L."/>
            <person name="Shi R."/>
            <person name="Duckworth R."/>
            <person name="Johnson A."/>
            <person name="Loviza R."/>
            <person name="Walstead R."/>
            <person name="Shah Z."/>
            <person name="Kiflezghi M."/>
            <person name="Wade K."/>
            <person name="Ball S.L."/>
            <person name="Bradley K.W."/>
            <person name="Asai D.J."/>
            <person name="Bowman C.A."/>
            <person name="Russell D.A."/>
            <person name="Pope W.H."/>
            <person name="Jacobs-Sera D."/>
            <person name="Hendrix R.W."/>
            <person name="Hatfull G.F."/>
        </authorList>
    </citation>
    <scope>NUCLEOTIDE SEQUENCE [LARGE SCALE GENOMIC DNA]</scope>
    <source>
        <strain evidence="10 11">DSM 27710</strain>
    </source>
</reference>
<dbReference type="KEGG" id="vin:AKJ08_3525"/>
<dbReference type="AlphaFoldDB" id="A0A0K1PHX1"/>
<evidence type="ECO:0000256" key="7">
    <source>
        <dbReference type="SAM" id="Coils"/>
    </source>
</evidence>
<dbReference type="InterPro" id="IPR001789">
    <property type="entry name" value="Sig_transdc_resp-reg_receiver"/>
</dbReference>
<dbReference type="SUPFAM" id="SSF52540">
    <property type="entry name" value="P-loop containing nucleoside triphosphate hydrolases"/>
    <property type="match status" value="1"/>
</dbReference>
<feature type="coiled-coil region" evidence="7">
    <location>
        <begin position="119"/>
        <end position="146"/>
    </location>
</feature>
<gene>
    <name evidence="10" type="ORF">AKJ08_3525</name>
</gene>
<keyword evidence="3" id="KW-0805">Transcription regulation</keyword>
<evidence type="ECO:0000256" key="5">
    <source>
        <dbReference type="ARBA" id="ARBA00023163"/>
    </source>
</evidence>
<protein>
    <submittedName>
        <fullName evidence="10">Response regulator of zinc sigma-54-dependent two-component system</fullName>
    </submittedName>
</protein>
<dbReference type="InterPro" id="IPR002197">
    <property type="entry name" value="HTH_Fis"/>
</dbReference>
<feature type="modified residue" description="4-aspartylphosphate" evidence="6">
    <location>
        <position position="59"/>
    </location>
</feature>
<dbReference type="SMART" id="SM00448">
    <property type="entry name" value="REC"/>
    <property type="match status" value="1"/>
</dbReference>
<dbReference type="Pfam" id="PF00072">
    <property type="entry name" value="Response_reg"/>
    <property type="match status" value="1"/>
</dbReference>
<dbReference type="GO" id="GO:0005524">
    <property type="term" value="F:ATP binding"/>
    <property type="evidence" value="ECO:0007669"/>
    <property type="project" value="UniProtKB-KW"/>
</dbReference>
<dbReference type="InterPro" id="IPR025662">
    <property type="entry name" value="Sigma_54_int_dom_ATP-bd_1"/>
</dbReference>
<dbReference type="EMBL" id="CP012332">
    <property type="protein sequence ID" value="AKU93138.1"/>
    <property type="molecule type" value="Genomic_DNA"/>
</dbReference>
<dbReference type="InterPro" id="IPR025944">
    <property type="entry name" value="Sigma_54_int_dom_CS"/>
</dbReference>
<evidence type="ECO:0000256" key="4">
    <source>
        <dbReference type="ARBA" id="ARBA00023125"/>
    </source>
</evidence>
<dbReference type="Pfam" id="PF00158">
    <property type="entry name" value="Sigma54_activat"/>
    <property type="match status" value="1"/>
</dbReference>
<dbReference type="Proteomes" id="UP000055590">
    <property type="component" value="Chromosome"/>
</dbReference>
<keyword evidence="11" id="KW-1185">Reference proteome</keyword>
<dbReference type="Gene3D" id="1.10.10.60">
    <property type="entry name" value="Homeodomain-like"/>
    <property type="match status" value="1"/>
</dbReference>
<dbReference type="Gene3D" id="1.10.8.60">
    <property type="match status" value="1"/>
</dbReference>
<evidence type="ECO:0000259" key="9">
    <source>
        <dbReference type="PROSITE" id="PS50110"/>
    </source>
</evidence>
<dbReference type="InterPro" id="IPR003593">
    <property type="entry name" value="AAA+_ATPase"/>
</dbReference>
<dbReference type="Pfam" id="PF02954">
    <property type="entry name" value="HTH_8"/>
    <property type="match status" value="1"/>
</dbReference>
<dbReference type="InterPro" id="IPR027417">
    <property type="entry name" value="P-loop_NTPase"/>
</dbReference>
<dbReference type="SMART" id="SM00382">
    <property type="entry name" value="AAA"/>
    <property type="match status" value="1"/>
</dbReference>
<evidence type="ECO:0000256" key="1">
    <source>
        <dbReference type="ARBA" id="ARBA00022741"/>
    </source>
</evidence>
<dbReference type="PROSITE" id="PS00688">
    <property type="entry name" value="SIGMA54_INTERACT_3"/>
    <property type="match status" value="1"/>
</dbReference>
<dbReference type="Gene3D" id="3.40.50.300">
    <property type="entry name" value="P-loop containing nucleotide triphosphate hydrolases"/>
    <property type="match status" value="1"/>
</dbReference>
<proteinExistence type="predicted"/>
<dbReference type="Pfam" id="PF25601">
    <property type="entry name" value="AAA_lid_14"/>
    <property type="match status" value="1"/>
</dbReference>
<name>A0A0K1PHX1_9BACT</name>
<dbReference type="InterPro" id="IPR025943">
    <property type="entry name" value="Sigma_54_int_dom_ATP-bd_2"/>
</dbReference>
<keyword evidence="7" id="KW-0175">Coiled coil</keyword>
<dbReference type="STRING" id="1391653.AKJ08_3525"/>
<evidence type="ECO:0000256" key="2">
    <source>
        <dbReference type="ARBA" id="ARBA00022840"/>
    </source>
</evidence>